<feature type="compositionally biased region" description="Low complexity" evidence="1">
    <location>
        <begin position="61"/>
        <end position="76"/>
    </location>
</feature>
<evidence type="ECO:0000313" key="3">
    <source>
        <dbReference type="Proteomes" id="UP000431485"/>
    </source>
</evidence>
<dbReference type="EMBL" id="WLYI01000018">
    <property type="protein sequence ID" value="MTD20347.1"/>
    <property type="molecule type" value="Genomic_DNA"/>
</dbReference>
<reference evidence="2 3" key="1">
    <citation type="submission" date="2019-11" db="EMBL/GenBank/DDBJ databases">
        <title>Pseudmonas karstica sp. nov. and Pseudomonas spelaei sp. nov. from caves.</title>
        <authorList>
            <person name="Zeman M."/>
        </authorList>
    </citation>
    <scope>NUCLEOTIDE SEQUENCE [LARGE SCALE GENOMIC DNA]</scope>
    <source>
        <strain evidence="2 3">CCM 7891</strain>
    </source>
</reference>
<accession>A0A7X2RUU0</accession>
<proteinExistence type="predicted"/>
<dbReference type="AlphaFoldDB" id="A0A7X2RUU0"/>
<dbReference type="Proteomes" id="UP000431485">
    <property type="component" value="Unassembled WGS sequence"/>
</dbReference>
<protein>
    <submittedName>
        <fullName evidence="2">Type III secretion protein</fullName>
    </submittedName>
</protein>
<keyword evidence="3" id="KW-1185">Reference proteome</keyword>
<feature type="region of interest" description="Disordered" evidence="1">
    <location>
        <begin position="51"/>
        <end position="76"/>
    </location>
</feature>
<comment type="caution">
    <text evidence="2">The sequence shown here is derived from an EMBL/GenBank/DDBJ whole genome shotgun (WGS) entry which is preliminary data.</text>
</comment>
<gene>
    <name evidence="2" type="ORF">GIR22_14560</name>
</gene>
<name>A0A7X2RUU0_9PSED</name>
<organism evidence="2 3">
    <name type="scientific">Pseudomonas karstica</name>
    <dbReference type="NCBI Taxonomy" id="1055468"/>
    <lineage>
        <taxon>Bacteria</taxon>
        <taxon>Pseudomonadati</taxon>
        <taxon>Pseudomonadota</taxon>
        <taxon>Gammaproteobacteria</taxon>
        <taxon>Pseudomonadales</taxon>
        <taxon>Pseudomonadaceae</taxon>
        <taxon>Pseudomonas</taxon>
    </lineage>
</organism>
<evidence type="ECO:0000313" key="2">
    <source>
        <dbReference type="EMBL" id="MTD20347.1"/>
    </source>
</evidence>
<evidence type="ECO:0000256" key="1">
    <source>
        <dbReference type="SAM" id="MobiDB-lite"/>
    </source>
</evidence>
<sequence length="76" mass="8369">MMLQALGNFYMGFGKLLGGGSNQQHCQQNKPGDSARLRELETKMQSLTSASVNYGHPQPQNNIMINNSNTNTLVSR</sequence>